<comment type="caution">
    <text evidence="1">The sequence shown here is derived from an EMBL/GenBank/DDBJ whole genome shotgun (WGS) entry which is preliminary data.</text>
</comment>
<name>A0ABQ2KMR4_9MICO</name>
<gene>
    <name evidence="1" type="ORF">GCM10010968_20740</name>
</gene>
<dbReference type="Gene3D" id="3.40.50.300">
    <property type="entry name" value="P-loop containing nucleotide triphosphate hydrolases"/>
    <property type="match status" value="1"/>
</dbReference>
<evidence type="ECO:0008006" key="3">
    <source>
        <dbReference type="Google" id="ProtNLM"/>
    </source>
</evidence>
<proteinExistence type="predicted"/>
<protein>
    <recommendedName>
        <fullName evidence="3">AAA domain-containing protein</fullName>
    </recommendedName>
</protein>
<keyword evidence="2" id="KW-1185">Reference proteome</keyword>
<dbReference type="InterPro" id="IPR027417">
    <property type="entry name" value="P-loop_NTPase"/>
</dbReference>
<dbReference type="EMBL" id="BMLM01000002">
    <property type="protein sequence ID" value="GGN86844.1"/>
    <property type="molecule type" value="Genomic_DNA"/>
</dbReference>
<evidence type="ECO:0000313" key="1">
    <source>
        <dbReference type="EMBL" id="GGN86844.1"/>
    </source>
</evidence>
<sequence>MAQVTLLCGPAGAGKTTIARELEAAGAVVLSFDREAWARGVRDGRPSRELVEAVDADLHERMRTAVVAGERVVVDASMSVRAVRDEWRARCAALGAEHELVVVRAERATLHDRVEARTPGPDAVRLEHDALDAYLDGFEWPADDEPHALVET</sequence>
<reference evidence="2" key="1">
    <citation type="journal article" date="2019" name="Int. J. Syst. Evol. Microbiol.">
        <title>The Global Catalogue of Microorganisms (GCM) 10K type strain sequencing project: providing services to taxonomists for standard genome sequencing and annotation.</title>
        <authorList>
            <consortium name="The Broad Institute Genomics Platform"/>
            <consortium name="The Broad Institute Genome Sequencing Center for Infectious Disease"/>
            <person name="Wu L."/>
            <person name="Ma J."/>
        </authorList>
    </citation>
    <scope>NUCLEOTIDE SEQUENCE [LARGE SCALE GENOMIC DNA]</scope>
    <source>
        <strain evidence="2">CGMCC 1.6960</strain>
    </source>
</reference>
<evidence type="ECO:0000313" key="2">
    <source>
        <dbReference type="Proteomes" id="UP000626982"/>
    </source>
</evidence>
<organism evidence="1 2">
    <name type="scientific">Agrococcus terreus</name>
    <dbReference type="NCBI Taxonomy" id="574649"/>
    <lineage>
        <taxon>Bacteria</taxon>
        <taxon>Bacillati</taxon>
        <taxon>Actinomycetota</taxon>
        <taxon>Actinomycetes</taxon>
        <taxon>Micrococcales</taxon>
        <taxon>Microbacteriaceae</taxon>
        <taxon>Agrococcus</taxon>
    </lineage>
</organism>
<dbReference type="Proteomes" id="UP000626982">
    <property type="component" value="Unassembled WGS sequence"/>
</dbReference>
<accession>A0ABQ2KMR4</accession>
<dbReference type="Pfam" id="PF13671">
    <property type="entry name" value="AAA_33"/>
    <property type="match status" value="1"/>
</dbReference>
<dbReference type="SUPFAM" id="SSF52540">
    <property type="entry name" value="P-loop containing nucleoside triphosphate hydrolases"/>
    <property type="match status" value="1"/>
</dbReference>
<dbReference type="RefSeq" id="WP_188718243.1">
    <property type="nucleotide sequence ID" value="NZ_BAABBD010000003.1"/>
</dbReference>